<dbReference type="GO" id="GO:0031122">
    <property type="term" value="P:cytoplasmic microtubule organization"/>
    <property type="evidence" value="ECO:0007669"/>
    <property type="project" value="TreeGrafter"/>
</dbReference>
<dbReference type="AlphaFoldDB" id="A0AAE0GRI4"/>
<feature type="coiled-coil region" evidence="1">
    <location>
        <begin position="345"/>
        <end position="407"/>
    </location>
</feature>
<dbReference type="EMBL" id="LGRX02003079">
    <property type="protein sequence ID" value="KAK3283004.1"/>
    <property type="molecule type" value="Genomic_DNA"/>
</dbReference>
<dbReference type="GO" id="GO:0005815">
    <property type="term" value="C:microtubule organizing center"/>
    <property type="evidence" value="ECO:0007669"/>
    <property type="project" value="TreeGrafter"/>
</dbReference>
<feature type="non-terminal residue" evidence="3">
    <location>
        <position position="512"/>
    </location>
</feature>
<comment type="caution">
    <text evidence="3">The sequence shown here is derived from an EMBL/GenBank/DDBJ whole genome shotgun (WGS) entry which is preliminary data.</text>
</comment>
<gene>
    <name evidence="3" type="ORF">CYMTET_9288</name>
</gene>
<sequence length="512" mass="56547">MSKLKKAVERALPKSATGLSASRAFGPATSAMERIRRAEEMEKKMDKMREKKETLTDRLATEIHARYTAEQMSTEVEKQKMQLTEQLTEERRCSISFTCCVVWTSPGGLFGAGRRLSTVRLEGSLSAVGLQGASLHVGLERASLQVGLERASLQVGLERASLRGGLDSKELHESYHGGVALRCLAGVCPVLCGLRHGEEYAAMRRAVSHSEAAHADADALQEALDATAAECSEAIKEMERLQGIEHKQNGMNEKLRASALQSYHLQAQCKSYEDAARRMEHDVKNARKVQEKLAKEKERRTAAEKEVATLKAKEAESAARLRHNEEAVEKVGVELEQLVHDIQRVNALEEQVGALSEEVHYLQKRHQQDQDQLRALREENAALSHKAATAEKALEAYQGEASNLQSQLHEVGSAWQEDRAARIEASQDSASLQAQVNMLRRTNLRLMSLVKLSEEKERAVVETATLQGQKSSLYGALLNQSPQLSGHQRAEEYGIAAAAATESPHGRPKPRT</sequence>
<protein>
    <submittedName>
        <fullName evidence="3">Uncharacterized protein</fullName>
    </submittedName>
</protein>
<name>A0AAE0GRI4_9CHLO</name>
<dbReference type="PANTHER" id="PTHR18947:SF28">
    <property type="entry name" value="GIRDIN, ISOFORM A"/>
    <property type="match status" value="1"/>
</dbReference>
<feature type="coiled-coil region" evidence="1">
    <location>
        <begin position="31"/>
        <end position="58"/>
    </location>
</feature>
<evidence type="ECO:0000313" key="3">
    <source>
        <dbReference type="EMBL" id="KAK3283004.1"/>
    </source>
</evidence>
<dbReference type="GO" id="GO:0008017">
    <property type="term" value="F:microtubule binding"/>
    <property type="evidence" value="ECO:0007669"/>
    <property type="project" value="TreeGrafter"/>
</dbReference>
<evidence type="ECO:0000256" key="1">
    <source>
        <dbReference type="SAM" id="Coils"/>
    </source>
</evidence>
<dbReference type="GO" id="GO:0030705">
    <property type="term" value="P:cytoskeleton-dependent intracellular transport"/>
    <property type="evidence" value="ECO:0007669"/>
    <property type="project" value="TreeGrafter"/>
</dbReference>
<dbReference type="Proteomes" id="UP001190700">
    <property type="component" value="Unassembled WGS sequence"/>
</dbReference>
<dbReference type="PANTHER" id="PTHR18947">
    <property type="entry name" value="HOOK PROTEINS"/>
    <property type="match status" value="1"/>
</dbReference>
<organism evidence="3 4">
    <name type="scientific">Cymbomonas tetramitiformis</name>
    <dbReference type="NCBI Taxonomy" id="36881"/>
    <lineage>
        <taxon>Eukaryota</taxon>
        <taxon>Viridiplantae</taxon>
        <taxon>Chlorophyta</taxon>
        <taxon>Pyramimonadophyceae</taxon>
        <taxon>Pyramimonadales</taxon>
        <taxon>Pyramimonadaceae</taxon>
        <taxon>Cymbomonas</taxon>
    </lineage>
</organism>
<keyword evidence="4" id="KW-1185">Reference proteome</keyword>
<accession>A0AAE0GRI4</accession>
<evidence type="ECO:0000256" key="2">
    <source>
        <dbReference type="SAM" id="MobiDB-lite"/>
    </source>
</evidence>
<evidence type="ECO:0000313" key="4">
    <source>
        <dbReference type="Proteomes" id="UP001190700"/>
    </source>
</evidence>
<keyword evidence="1" id="KW-0175">Coiled coil</keyword>
<reference evidence="3 4" key="1">
    <citation type="journal article" date="2015" name="Genome Biol. Evol.">
        <title>Comparative Genomics of a Bacterivorous Green Alga Reveals Evolutionary Causalities and Consequences of Phago-Mixotrophic Mode of Nutrition.</title>
        <authorList>
            <person name="Burns J.A."/>
            <person name="Paasch A."/>
            <person name="Narechania A."/>
            <person name="Kim E."/>
        </authorList>
    </citation>
    <scope>NUCLEOTIDE SEQUENCE [LARGE SCALE GENOMIC DNA]</scope>
    <source>
        <strain evidence="3 4">PLY_AMNH</strain>
    </source>
</reference>
<feature type="coiled-coil region" evidence="1">
    <location>
        <begin position="269"/>
        <end position="313"/>
    </location>
</feature>
<dbReference type="GO" id="GO:0005737">
    <property type="term" value="C:cytoplasm"/>
    <property type="evidence" value="ECO:0007669"/>
    <property type="project" value="TreeGrafter"/>
</dbReference>
<dbReference type="GO" id="GO:0051959">
    <property type="term" value="F:dynein light intermediate chain binding"/>
    <property type="evidence" value="ECO:0007669"/>
    <property type="project" value="TreeGrafter"/>
</dbReference>
<feature type="region of interest" description="Disordered" evidence="2">
    <location>
        <begin position="483"/>
        <end position="512"/>
    </location>
</feature>
<proteinExistence type="predicted"/>